<proteinExistence type="predicted"/>
<comment type="caution">
    <text evidence="1">The sequence shown here is derived from an EMBL/GenBank/DDBJ whole genome shotgun (WGS) entry which is preliminary data.</text>
</comment>
<sequence length="94" mass="10948">MPLHLRIARWPTSYGCALFTNFKWLSIYRFIVTKPQSKTIGVVDHNATWPISMIVTEIRFQSMVNHTIQRLLDLIWFMSSKHLDVVASDVIAFP</sequence>
<evidence type="ECO:0000313" key="2">
    <source>
        <dbReference type="Proteomes" id="UP000018958"/>
    </source>
</evidence>
<dbReference type="EMBL" id="ANIX01001870">
    <property type="protein sequence ID" value="ETP16164.1"/>
    <property type="molecule type" value="Genomic_DNA"/>
</dbReference>
<name>W2X2P4_PHYNI</name>
<dbReference type="AlphaFoldDB" id="W2X2P4"/>
<gene>
    <name evidence="1" type="ORF">F441_09211</name>
</gene>
<evidence type="ECO:0000313" key="1">
    <source>
        <dbReference type="EMBL" id="ETP16164.1"/>
    </source>
</evidence>
<reference evidence="1 2" key="1">
    <citation type="submission" date="2013-11" db="EMBL/GenBank/DDBJ databases">
        <title>The Genome Sequence of Phytophthora parasitica CJ01A1.</title>
        <authorList>
            <consortium name="The Broad Institute Genomics Platform"/>
            <person name="Russ C."/>
            <person name="Tyler B."/>
            <person name="Panabieres F."/>
            <person name="Shan W."/>
            <person name="Tripathy S."/>
            <person name="Grunwald N."/>
            <person name="Machado M."/>
            <person name="Johnson C.S."/>
            <person name="Walker B."/>
            <person name="Young S.K."/>
            <person name="Zeng Q."/>
            <person name="Gargeya S."/>
            <person name="Fitzgerald M."/>
            <person name="Haas B."/>
            <person name="Abouelleil A."/>
            <person name="Allen A.W."/>
            <person name="Alvarado L."/>
            <person name="Arachchi H.M."/>
            <person name="Berlin A.M."/>
            <person name="Chapman S.B."/>
            <person name="Gainer-Dewar J."/>
            <person name="Goldberg J."/>
            <person name="Griggs A."/>
            <person name="Gujja S."/>
            <person name="Hansen M."/>
            <person name="Howarth C."/>
            <person name="Imamovic A."/>
            <person name="Ireland A."/>
            <person name="Larimer J."/>
            <person name="McCowan C."/>
            <person name="Murphy C."/>
            <person name="Pearson M."/>
            <person name="Poon T.W."/>
            <person name="Priest M."/>
            <person name="Roberts A."/>
            <person name="Saif S."/>
            <person name="Shea T."/>
            <person name="Sisk P."/>
            <person name="Sykes S."/>
            <person name="Wortman J."/>
            <person name="Nusbaum C."/>
            <person name="Birren B."/>
        </authorList>
    </citation>
    <scope>NUCLEOTIDE SEQUENCE [LARGE SCALE GENOMIC DNA]</scope>
    <source>
        <strain evidence="1 2">CJ01A1</strain>
    </source>
</reference>
<organism evidence="1 2">
    <name type="scientific">Phytophthora nicotianae CJ01A1</name>
    <dbReference type="NCBI Taxonomy" id="1317063"/>
    <lineage>
        <taxon>Eukaryota</taxon>
        <taxon>Sar</taxon>
        <taxon>Stramenopiles</taxon>
        <taxon>Oomycota</taxon>
        <taxon>Peronosporomycetes</taxon>
        <taxon>Peronosporales</taxon>
        <taxon>Peronosporaceae</taxon>
        <taxon>Phytophthora</taxon>
    </lineage>
</organism>
<dbReference type="Proteomes" id="UP000018958">
    <property type="component" value="Unassembled WGS sequence"/>
</dbReference>
<protein>
    <submittedName>
        <fullName evidence="1">Uncharacterized protein</fullName>
    </submittedName>
</protein>
<accession>W2X2P4</accession>